<dbReference type="PANTHER" id="PTHR34009:SF2">
    <property type="entry name" value="PROTEIN STAR"/>
    <property type="match status" value="1"/>
</dbReference>
<organism evidence="2 3">
    <name type="scientific">Prorocentrum cordatum</name>
    <dbReference type="NCBI Taxonomy" id="2364126"/>
    <lineage>
        <taxon>Eukaryota</taxon>
        <taxon>Sar</taxon>
        <taxon>Alveolata</taxon>
        <taxon>Dinophyceae</taxon>
        <taxon>Prorocentrales</taxon>
        <taxon>Prorocentraceae</taxon>
        <taxon>Prorocentrum</taxon>
    </lineage>
</organism>
<dbReference type="PANTHER" id="PTHR34009">
    <property type="entry name" value="PROTEIN STAR"/>
    <property type="match status" value="1"/>
</dbReference>
<proteinExistence type="predicted"/>
<dbReference type="InterPro" id="IPR053202">
    <property type="entry name" value="EGF_Rcpt_Signaling_Reg"/>
</dbReference>
<evidence type="ECO:0000313" key="3">
    <source>
        <dbReference type="Proteomes" id="UP001189429"/>
    </source>
</evidence>
<name>A0ABN9S912_9DINO</name>
<protein>
    <submittedName>
        <fullName evidence="2">Uncharacterized protein</fullName>
    </submittedName>
</protein>
<keyword evidence="3" id="KW-1185">Reference proteome</keyword>
<gene>
    <name evidence="2" type="ORF">PCOR1329_LOCUS27606</name>
</gene>
<sequence>MRGLVRCALLVAARAALGIQILEAKTGHQQRQSLRASADALSAASAAAENDVAADESSAQQSSALLDEISAQQSSAVLDEISAQQSSALLDEISAQQSSALLDEISAQQSSALLDEISAQQSPALLDEISAQQSPALVDEINAQQSPAALIEISAQHSSDLGAERVNGEDLIAQLSGETRERLRRLTGANNDKDLAAEVLPAPVEGRLVLVAPPHLRRQQRAASLLGLGAARAEAAAQAAAAASGSGAGVSEFAPSAEFQAAEASSERGQVDSAAEAVAGVAAGLPWGVGSPRTGDSLPVYHYSAMPMIDGPKEWEYSLESGDNIQSFSSAQQDVKLLTQVFENVTNGFYVDSNAGDGEIDSNTLLLELAGWRGLIMEPRPYYYMNLWSKWRKAWLFLGCLSPHENSTKIGFDTDGNIDMLSGHKIHAHPMKAFMAEMGGRKTIDFWNLRSGNYEAEILNETLLGSGGFLEFGVVLVRFDGRRAGRGTEPYVQMRSRDATEELIFEICNNASLRHIGGLDPYWINHVEPRYGFRDEVWVNPRYFETRGIPTPAAIKSAPPPPLADYSPHPAAGTGDFPWDRGYSRVEEIGRVKLYFNKSKSEAALMEPVPKAHRVGATKLVY</sequence>
<reference evidence="2" key="1">
    <citation type="submission" date="2023-10" db="EMBL/GenBank/DDBJ databases">
        <authorList>
            <person name="Chen Y."/>
            <person name="Shah S."/>
            <person name="Dougan E. K."/>
            <person name="Thang M."/>
            <person name="Chan C."/>
        </authorList>
    </citation>
    <scope>NUCLEOTIDE SEQUENCE [LARGE SCALE GENOMIC DNA]</scope>
</reference>
<feature type="chain" id="PRO_5046924263" evidence="1">
    <location>
        <begin position="19"/>
        <end position="622"/>
    </location>
</feature>
<evidence type="ECO:0000313" key="2">
    <source>
        <dbReference type="EMBL" id="CAK0828370.1"/>
    </source>
</evidence>
<feature type="signal peptide" evidence="1">
    <location>
        <begin position="1"/>
        <end position="18"/>
    </location>
</feature>
<comment type="caution">
    <text evidence="2">The sequence shown here is derived from an EMBL/GenBank/DDBJ whole genome shotgun (WGS) entry which is preliminary data.</text>
</comment>
<dbReference type="EMBL" id="CAUYUJ010010009">
    <property type="protein sequence ID" value="CAK0828370.1"/>
    <property type="molecule type" value="Genomic_DNA"/>
</dbReference>
<evidence type="ECO:0000256" key="1">
    <source>
        <dbReference type="SAM" id="SignalP"/>
    </source>
</evidence>
<keyword evidence="1" id="KW-0732">Signal</keyword>
<accession>A0ABN9S912</accession>
<dbReference type="Proteomes" id="UP001189429">
    <property type="component" value="Unassembled WGS sequence"/>
</dbReference>